<sequence length="222" mass="25958">MSSSSDTESVSDVFKDNWTLRLKFIDTPATSEEEDDFNISSSFDSEEKIFSQMDTDELEVQNIEVTTIALELFMEKFDIGMQPLNIERRKNATHHNGEDNYDVWIVRFEVVARHYELWPVINGDIVSFHEDVEMSESLREEYPFLFALRFDEEILVDAAFALISFNISRGIRKHPTFEDGMQIAMEASFPYHVMMILDRLWKPMSLEPITKNTAKDNFDEDQ</sequence>
<keyword evidence="2" id="KW-1185">Reference proteome</keyword>
<name>A0A1V6SU53_9EURO</name>
<evidence type="ECO:0000313" key="2">
    <source>
        <dbReference type="Proteomes" id="UP000191285"/>
    </source>
</evidence>
<proteinExistence type="predicted"/>
<dbReference type="Proteomes" id="UP000191285">
    <property type="component" value="Unassembled WGS sequence"/>
</dbReference>
<protein>
    <submittedName>
        <fullName evidence="1">Uncharacterized protein</fullName>
    </submittedName>
</protein>
<reference evidence="2" key="1">
    <citation type="journal article" date="2017" name="Nat. Microbiol.">
        <title>Global analysis of biosynthetic gene clusters reveals vast potential of secondary metabolite production in Penicillium species.</title>
        <authorList>
            <person name="Nielsen J.C."/>
            <person name="Grijseels S."/>
            <person name="Prigent S."/>
            <person name="Ji B."/>
            <person name="Dainat J."/>
            <person name="Nielsen K.F."/>
            <person name="Frisvad J.C."/>
            <person name="Workman M."/>
            <person name="Nielsen J."/>
        </authorList>
    </citation>
    <scope>NUCLEOTIDE SEQUENCE [LARGE SCALE GENOMIC DNA]</scope>
    <source>
        <strain evidence="2">IBT 24891</strain>
    </source>
</reference>
<dbReference type="EMBL" id="MLKD01000020">
    <property type="protein sequence ID" value="OQE17561.1"/>
    <property type="molecule type" value="Genomic_DNA"/>
</dbReference>
<evidence type="ECO:0000313" key="1">
    <source>
        <dbReference type="EMBL" id="OQE17561.1"/>
    </source>
</evidence>
<organism evidence="1 2">
    <name type="scientific">Penicillium steckii</name>
    <dbReference type="NCBI Taxonomy" id="303698"/>
    <lineage>
        <taxon>Eukaryota</taxon>
        <taxon>Fungi</taxon>
        <taxon>Dikarya</taxon>
        <taxon>Ascomycota</taxon>
        <taxon>Pezizomycotina</taxon>
        <taxon>Eurotiomycetes</taxon>
        <taxon>Eurotiomycetidae</taxon>
        <taxon>Eurotiales</taxon>
        <taxon>Aspergillaceae</taxon>
        <taxon>Penicillium</taxon>
    </lineage>
</organism>
<gene>
    <name evidence="1" type="ORF">PENSTE_c020G06491</name>
</gene>
<accession>A0A1V6SU53</accession>
<comment type="caution">
    <text evidence="1">The sequence shown here is derived from an EMBL/GenBank/DDBJ whole genome shotgun (WGS) entry which is preliminary data.</text>
</comment>
<dbReference type="AlphaFoldDB" id="A0A1V6SU53"/>